<reference evidence="2" key="1">
    <citation type="submission" date="2021-06" db="EMBL/GenBank/DDBJ databases">
        <title>Direct submission.</title>
        <authorList>
            <person name="Lee C.-S."/>
            <person name="Jin L."/>
        </authorList>
    </citation>
    <scope>NUCLEOTIDE SEQUENCE</scope>
    <source>
        <strain evidence="2">Con5</strain>
    </source>
</reference>
<dbReference type="Proteomes" id="UP000679352">
    <property type="component" value="Chromosome"/>
</dbReference>
<keyword evidence="1" id="KW-0472">Membrane</keyword>
<proteinExistence type="predicted"/>
<accession>A0A975P7Y6</accession>
<keyword evidence="1" id="KW-1133">Transmembrane helix</keyword>
<dbReference type="KEGG" id="gfu:KM031_06470"/>
<keyword evidence="3" id="KW-1185">Reference proteome</keyword>
<evidence type="ECO:0000256" key="1">
    <source>
        <dbReference type="SAM" id="Phobius"/>
    </source>
</evidence>
<dbReference type="RefSeq" id="WP_215503715.1">
    <property type="nucleotide sequence ID" value="NZ_CP076361.1"/>
</dbReference>
<name>A0A975P7Y6_9RHOB</name>
<dbReference type="EMBL" id="CP076361">
    <property type="protein sequence ID" value="QWK91524.1"/>
    <property type="molecule type" value="Genomic_DNA"/>
</dbReference>
<keyword evidence="1" id="KW-0812">Transmembrane</keyword>
<protein>
    <submittedName>
        <fullName evidence="2">Uncharacterized protein</fullName>
    </submittedName>
</protein>
<feature type="transmembrane region" description="Helical" evidence="1">
    <location>
        <begin position="20"/>
        <end position="46"/>
    </location>
</feature>
<evidence type="ECO:0000313" key="3">
    <source>
        <dbReference type="Proteomes" id="UP000679352"/>
    </source>
</evidence>
<organism evidence="2 3">
    <name type="scientific">Gemmobacter fulvus</name>
    <dbReference type="NCBI Taxonomy" id="2840474"/>
    <lineage>
        <taxon>Bacteria</taxon>
        <taxon>Pseudomonadati</taxon>
        <taxon>Pseudomonadota</taxon>
        <taxon>Alphaproteobacteria</taxon>
        <taxon>Rhodobacterales</taxon>
        <taxon>Paracoccaceae</taxon>
        <taxon>Gemmobacter</taxon>
    </lineage>
</organism>
<sequence>MTYRVRVLQGAAALLYLGPLLAGLAGFGWSVVPVFAAIFLLWLVILRPQEWPTTVADWQRPEAFVGLAARGAVQLLLVTICFGIGWGIGGVTGVHPVMSVLLPIGLSFLAIPLGRLVWDPMKAQEMESFLDDALLRLQGTADAISAHTPAQRAAQRQLADRLIQPIADLSDVVPVSELEAHLRALAPHVPHILLLEALHDRAQQLPQPRSVARAYVLHATSPVVAEQCQGHAAPVKALKLATGDAELLELFARRCAALLQEDIDAWGDCPNNAALDAAQVGTSGAAARALADLMALNLRLAPLNGDGSGDAL</sequence>
<dbReference type="AlphaFoldDB" id="A0A975P7Y6"/>
<gene>
    <name evidence="2" type="ORF">KM031_06470</name>
</gene>
<evidence type="ECO:0000313" key="2">
    <source>
        <dbReference type="EMBL" id="QWK91524.1"/>
    </source>
</evidence>
<feature type="transmembrane region" description="Helical" evidence="1">
    <location>
        <begin position="67"/>
        <end position="88"/>
    </location>
</feature>
<feature type="transmembrane region" description="Helical" evidence="1">
    <location>
        <begin position="100"/>
        <end position="118"/>
    </location>
</feature>